<dbReference type="InterPro" id="IPR029057">
    <property type="entry name" value="PRTase-like"/>
</dbReference>
<name>A0ABQ5VWB2_9RHOB</name>
<accession>A0ABQ5VWB2</accession>
<keyword evidence="4" id="KW-1185">Reference proteome</keyword>
<comment type="similarity">
    <text evidence="1">Belongs to the ComF/GntX family.</text>
</comment>
<dbReference type="Proteomes" id="UP001156694">
    <property type="component" value="Unassembled WGS sequence"/>
</dbReference>
<dbReference type="CDD" id="cd06223">
    <property type="entry name" value="PRTases_typeI"/>
    <property type="match status" value="1"/>
</dbReference>
<evidence type="ECO:0000259" key="2">
    <source>
        <dbReference type="Pfam" id="PF00156"/>
    </source>
</evidence>
<proteinExistence type="inferred from homology"/>
<dbReference type="PANTHER" id="PTHR47505:SF1">
    <property type="entry name" value="DNA UTILIZATION PROTEIN YHGH"/>
    <property type="match status" value="1"/>
</dbReference>
<gene>
    <name evidence="3" type="ORF">GCM10007939_18430</name>
</gene>
<dbReference type="InterPro" id="IPR000836">
    <property type="entry name" value="PRTase_dom"/>
</dbReference>
<sequence>MIGEQDDIPCEECLAHPRNWAQGRAAVVYAGGGQRIVLALKHGDRLDLAKPIGRWMAKAADDLPPADIIAPVPLHWTRLIKRRFNQAALLAQQVSRHSNTPMIPDLLTRSKRTKAQKDMDRTERIANMSAAIDITHRFKERIKGQEVLLVDDVMTTGATLSACAQACLGAGAKNVNVLVFARVAPIQ</sequence>
<reference evidence="4" key="1">
    <citation type="journal article" date="2019" name="Int. J. Syst. Evol. Microbiol.">
        <title>The Global Catalogue of Microorganisms (GCM) 10K type strain sequencing project: providing services to taxonomists for standard genome sequencing and annotation.</title>
        <authorList>
            <consortium name="The Broad Institute Genomics Platform"/>
            <consortium name="The Broad Institute Genome Sequencing Center for Infectious Disease"/>
            <person name="Wu L."/>
            <person name="Ma J."/>
        </authorList>
    </citation>
    <scope>NUCLEOTIDE SEQUENCE [LARGE SCALE GENOMIC DNA]</scope>
    <source>
        <strain evidence="4">NBRC 110140</strain>
    </source>
</reference>
<feature type="domain" description="Phosphoribosyltransferase" evidence="2">
    <location>
        <begin position="88"/>
        <end position="181"/>
    </location>
</feature>
<dbReference type="EMBL" id="BSNN01000004">
    <property type="protein sequence ID" value="GLQ35560.1"/>
    <property type="molecule type" value="Genomic_DNA"/>
</dbReference>
<organism evidence="3 4">
    <name type="scientific">Amylibacter marinus</name>
    <dbReference type="NCBI Taxonomy" id="1475483"/>
    <lineage>
        <taxon>Bacteria</taxon>
        <taxon>Pseudomonadati</taxon>
        <taxon>Pseudomonadota</taxon>
        <taxon>Alphaproteobacteria</taxon>
        <taxon>Rhodobacterales</taxon>
        <taxon>Paracoccaceae</taxon>
        <taxon>Amylibacter</taxon>
    </lineage>
</organism>
<dbReference type="Pfam" id="PF00156">
    <property type="entry name" value="Pribosyltran"/>
    <property type="match status" value="1"/>
</dbReference>
<dbReference type="Gene3D" id="3.40.50.2020">
    <property type="match status" value="1"/>
</dbReference>
<evidence type="ECO:0000313" key="3">
    <source>
        <dbReference type="EMBL" id="GLQ35560.1"/>
    </source>
</evidence>
<evidence type="ECO:0000256" key="1">
    <source>
        <dbReference type="ARBA" id="ARBA00008007"/>
    </source>
</evidence>
<dbReference type="SUPFAM" id="SSF53271">
    <property type="entry name" value="PRTase-like"/>
    <property type="match status" value="1"/>
</dbReference>
<evidence type="ECO:0000313" key="4">
    <source>
        <dbReference type="Proteomes" id="UP001156694"/>
    </source>
</evidence>
<dbReference type="InterPro" id="IPR051910">
    <property type="entry name" value="ComF/GntX_DNA_util-trans"/>
</dbReference>
<protein>
    <recommendedName>
        <fullName evidence="2">Phosphoribosyltransferase domain-containing protein</fullName>
    </recommendedName>
</protein>
<dbReference type="PANTHER" id="PTHR47505">
    <property type="entry name" value="DNA UTILIZATION PROTEIN YHGH"/>
    <property type="match status" value="1"/>
</dbReference>
<comment type="caution">
    <text evidence="3">The sequence shown here is derived from an EMBL/GenBank/DDBJ whole genome shotgun (WGS) entry which is preliminary data.</text>
</comment>